<proteinExistence type="predicted"/>
<dbReference type="OrthoDB" id="512336at2"/>
<evidence type="ECO:0000313" key="2">
    <source>
        <dbReference type="Proteomes" id="UP000011885"/>
    </source>
</evidence>
<dbReference type="RefSeq" id="WP_008674047.1">
    <property type="nucleotide sequence ID" value="NZ_ANOH01000047.1"/>
</dbReference>
<keyword evidence="2" id="KW-1185">Reference proteome</keyword>
<gene>
    <name evidence="1" type="ORF">RSSM_00501</name>
</gene>
<dbReference type="EMBL" id="ANOH01000047">
    <property type="protein sequence ID" value="EMI58076.1"/>
    <property type="molecule type" value="Genomic_DNA"/>
</dbReference>
<protein>
    <submittedName>
        <fullName evidence="1">Protein containing DUF1579</fullName>
    </submittedName>
</protein>
<comment type="caution">
    <text evidence="1">The sequence shown here is derived from an EMBL/GenBank/DDBJ whole genome shotgun (WGS) entry which is preliminary data.</text>
</comment>
<evidence type="ECO:0000313" key="1">
    <source>
        <dbReference type="EMBL" id="EMI58076.1"/>
    </source>
</evidence>
<organism evidence="1 2">
    <name type="scientific">Rhodopirellula sallentina SM41</name>
    <dbReference type="NCBI Taxonomy" id="1263870"/>
    <lineage>
        <taxon>Bacteria</taxon>
        <taxon>Pseudomonadati</taxon>
        <taxon>Planctomycetota</taxon>
        <taxon>Planctomycetia</taxon>
        <taxon>Pirellulales</taxon>
        <taxon>Pirellulaceae</taxon>
        <taxon>Rhodopirellula</taxon>
    </lineage>
</organism>
<dbReference type="PATRIC" id="fig|1263870.3.peg.550"/>
<dbReference type="AlphaFoldDB" id="M5UJP3"/>
<sequence length="157" mass="17608">MFAKPQSEHQWLTQLVGIWSFDHNCDGPEGEKTQSSGTMECRMLGGLWVICESSGGATEDGKWSAIMTLGFDPAKNAYVGTFVGSMMNNIWPYQGVLDETGKRLTLNSEGPKFSGEGTGLYRDTIEIVDRDQWLMISEMQGDQGEWTQFMRGVHNRR</sequence>
<accession>M5UJP3</accession>
<dbReference type="Pfam" id="PF07617">
    <property type="entry name" value="DUF1579"/>
    <property type="match status" value="1"/>
</dbReference>
<reference evidence="1 2" key="1">
    <citation type="journal article" date="2013" name="Mar. Genomics">
        <title>Expression of sulfatases in Rhodopirellula baltica and the diversity of sulfatases in the genus Rhodopirellula.</title>
        <authorList>
            <person name="Wegner C.E."/>
            <person name="Richter-Heitmann T."/>
            <person name="Klindworth A."/>
            <person name="Klockow C."/>
            <person name="Richter M."/>
            <person name="Achstetter T."/>
            <person name="Glockner F.O."/>
            <person name="Harder J."/>
        </authorList>
    </citation>
    <scope>NUCLEOTIDE SEQUENCE [LARGE SCALE GENOMIC DNA]</scope>
    <source>
        <strain evidence="1 2">SM41</strain>
    </source>
</reference>
<name>M5UJP3_9BACT</name>
<dbReference type="Proteomes" id="UP000011885">
    <property type="component" value="Unassembled WGS sequence"/>
</dbReference>
<dbReference type="InterPro" id="IPR011473">
    <property type="entry name" value="DUF1579"/>
</dbReference>